<protein>
    <submittedName>
        <fullName evidence="2">Cyclase family protein</fullName>
        <ecNumber evidence="2">3.5.-.-</ecNumber>
    </submittedName>
</protein>
<dbReference type="PANTHER" id="PTHR34861:SF10">
    <property type="entry name" value="CYCLASE"/>
    <property type="match status" value="1"/>
</dbReference>
<keyword evidence="1" id="KW-0732">Signal</keyword>
<name>A0ABZ2RGH7_ECTME</name>
<keyword evidence="3" id="KW-1185">Reference proteome</keyword>
<accession>A0ABZ2RGH7</accession>
<keyword evidence="2" id="KW-0378">Hydrolase</keyword>
<dbReference type="Proteomes" id="UP001476583">
    <property type="component" value="Chromosome"/>
</dbReference>
<feature type="chain" id="PRO_5046960773" evidence="1">
    <location>
        <begin position="26"/>
        <end position="346"/>
    </location>
</feature>
<dbReference type="PANTHER" id="PTHR34861">
    <property type="match status" value="1"/>
</dbReference>
<proteinExistence type="predicted"/>
<evidence type="ECO:0000313" key="2">
    <source>
        <dbReference type="EMBL" id="WXL25883.1"/>
    </source>
</evidence>
<evidence type="ECO:0000256" key="1">
    <source>
        <dbReference type="SAM" id="SignalP"/>
    </source>
</evidence>
<dbReference type="EMBL" id="CP148074">
    <property type="protein sequence ID" value="WXL25883.1"/>
    <property type="molecule type" value="Genomic_DNA"/>
</dbReference>
<feature type="signal peptide" evidence="1">
    <location>
        <begin position="1"/>
        <end position="25"/>
    </location>
</feature>
<reference evidence="2 3" key="1">
    <citation type="submission" date="2024-03" db="EMBL/GenBank/DDBJ databases">
        <title>Complete genome of BD2.</title>
        <authorList>
            <person name="Cao G."/>
        </authorList>
    </citation>
    <scope>NUCLEOTIDE SEQUENCE [LARGE SCALE GENOMIC DNA]</scope>
    <source>
        <strain evidence="2 3">BD2</strain>
    </source>
</reference>
<dbReference type="GO" id="GO:0016787">
    <property type="term" value="F:hydrolase activity"/>
    <property type="evidence" value="ECO:0007669"/>
    <property type="project" value="UniProtKB-KW"/>
</dbReference>
<dbReference type="Gene3D" id="3.50.30.50">
    <property type="entry name" value="Putative cyclase"/>
    <property type="match status" value="1"/>
</dbReference>
<sequence length="346" mass="37693">MTINQMILKPMMLALLSMVVTPVFAEVVDKSGRDQIGMARHIGPETWGRCTVQMNKPGSQAYELSYDRSNDMPQAKFAEPEHYSFDAPHGMPGTYHGFNTESVRGNIGGQGTQIDALGHFAYLPEIWDGKGEFPKHQLKYYGGWTHDEVKPRDDGGLQVLGTEKIPPIITSAVLLDASRYLNNGQALNDNQIISRADIEGMLKAQGLAERGILPGDMLLIHTGWGKKWTNDPDVYYTRGPGLGYDAALYLQSKQIVAVALDNPFTDPAPPGMLNGTAQPAGTPKGLPFAIHHNNLSQAGIYQIQNAKLDELAAHKVWESCAMVLPLKIKGGAQAPVRPVAIGRSVL</sequence>
<dbReference type="EC" id="3.5.-.-" evidence="2"/>
<dbReference type="SUPFAM" id="SSF102198">
    <property type="entry name" value="Putative cyclase"/>
    <property type="match status" value="1"/>
</dbReference>
<dbReference type="Pfam" id="PF04199">
    <property type="entry name" value="Cyclase"/>
    <property type="match status" value="1"/>
</dbReference>
<dbReference type="InterPro" id="IPR007325">
    <property type="entry name" value="KFase/CYL"/>
</dbReference>
<evidence type="ECO:0000313" key="3">
    <source>
        <dbReference type="Proteomes" id="UP001476583"/>
    </source>
</evidence>
<gene>
    <name evidence="2" type="ORF">WG219_21755</name>
</gene>
<organism evidence="2 3">
    <name type="scientific">Ectopseudomonas mendocina</name>
    <name type="common">Pseudomonas mendocina</name>
    <dbReference type="NCBI Taxonomy" id="300"/>
    <lineage>
        <taxon>Bacteria</taxon>
        <taxon>Pseudomonadati</taxon>
        <taxon>Pseudomonadota</taxon>
        <taxon>Gammaproteobacteria</taxon>
        <taxon>Pseudomonadales</taxon>
        <taxon>Pseudomonadaceae</taxon>
        <taxon>Ectopseudomonas</taxon>
    </lineage>
</organism>
<dbReference type="InterPro" id="IPR037175">
    <property type="entry name" value="KFase_sf"/>
</dbReference>